<evidence type="ECO:0000313" key="16">
    <source>
        <dbReference type="Proteomes" id="UP000317371"/>
    </source>
</evidence>
<dbReference type="SUPFAM" id="SSF55874">
    <property type="entry name" value="ATPase domain of HSP90 chaperone/DNA topoisomerase II/histidine kinase"/>
    <property type="match status" value="1"/>
</dbReference>
<dbReference type="AlphaFoldDB" id="A0A540V8Z6"/>
<dbReference type="CDD" id="cd06225">
    <property type="entry name" value="HAMP"/>
    <property type="match status" value="1"/>
</dbReference>
<evidence type="ECO:0000256" key="6">
    <source>
        <dbReference type="ARBA" id="ARBA00022692"/>
    </source>
</evidence>
<protein>
    <recommendedName>
        <fullName evidence="3">histidine kinase</fullName>
        <ecNumber evidence="3">2.7.13.3</ecNumber>
    </recommendedName>
</protein>
<dbReference type="InterPro" id="IPR036890">
    <property type="entry name" value="HATPase_C_sf"/>
</dbReference>
<evidence type="ECO:0000256" key="12">
    <source>
        <dbReference type="SAM" id="Phobius"/>
    </source>
</evidence>
<reference evidence="15 16" key="1">
    <citation type="submission" date="2019-06" db="EMBL/GenBank/DDBJ databases">
        <title>Genome sequence of Litorilinea aerophila BAA-2444.</title>
        <authorList>
            <person name="Maclea K.S."/>
            <person name="Maurais E.G."/>
            <person name="Iannazzi L.C."/>
        </authorList>
    </citation>
    <scope>NUCLEOTIDE SEQUENCE [LARGE SCALE GENOMIC DNA]</scope>
    <source>
        <strain evidence="15 16">ATCC BAA-2444</strain>
    </source>
</reference>
<evidence type="ECO:0000256" key="11">
    <source>
        <dbReference type="SAM" id="MobiDB-lite"/>
    </source>
</evidence>
<dbReference type="Gene3D" id="3.30.565.10">
    <property type="entry name" value="Histidine kinase-like ATPase, C-terminal domain"/>
    <property type="match status" value="1"/>
</dbReference>
<keyword evidence="8 12" id="KW-1133">Transmembrane helix</keyword>
<dbReference type="InterPro" id="IPR036097">
    <property type="entry name" value="HisK_dim/P_sf"/>
</dbReference>
<feature type="transmembrane region" description="Helical" evidence="12">
    <location>
        <begin position="202"/>
        <end position="222"/>
    </location>
</feature>
<evidence type="ECO:0000256" key="1">
    <source>
        <dbReference type="ARBA" id="ARBA00000085"/>
    </source>
</evidence>
<dbReference type="Gene3D" id="6.10.340.10">
    <property type="match status" value="1"/>
</dbReference>
<dbReference type="InterPro" id="IPR003594">
    <property type="entry name" value="HATPase_dom"/>
</dbReference>
<comment type="subcellular location">
    <subcellularLocation>
        <location evidence="2">Membrane</location>
    </subcellularLocation>
</comment>
<dbReference type="InParanoid" id="A0A540V8Z6"/>
<feature type="transmembrane region" description="Helical" evidence="12">
    <location>
        <begin position="165"/>
        <end position="186"/>
    </location>
</feature>
<evidence type="ECO:0000259" key="13">
    <source>
        <dbReference type="PROSITE" id="PS50109"/>
    </source>
</evidence>
<dbReference type="EC" id="2.7.13.3" evidence="3"/>
<keyword evidence="16" id="KW-1185">Reference proteome</keyword>
<dbReference type="InterPro" id="IPR003660">
    <property type="entry name" value="HAMP_dom"/>
</dbReference>
<feature type="region of interest" description="Disordered" evidence="11">
    <location>
        <begin position="1"/>
        <end position="23"/>
    </location>
</feature>
<dbReference type="Pfam" id="PF00672">
    <property type="entry name" value="HAMP"/>
    <property type="match status" value="1"/>
</dbReference>
<dbReference type="GO" id="GO:0005886">
    <property type="term" value="C:plasma membrane"/>
    <property type="evidence" value="ECO:0007669"/>
    <property type="project" value="TreeGrafter"/>
</dbReference>
<evidence type="ECO:0000256" key="2">
    <source>
        <dbReference type="ARBA" id="ARBA00004370"/>
    </source>
</evidence>
<dbReference type="CDD" id="cd16922">
    <property type="entry name" value="HATPase_EvgS-ArcB-TorS-like"/>
    <property type="match status" value="1"/>
</dbReference>
<dbReference type="CDD" id="cd00082">
    <property type="entry name" value="HisKA"/>
    <property type="match status" value="1"/>
</dbReference>
<organism evidence="15 16">
    <name type="scientific">Litorilinea aerophila</name>
    <dbReference type="NCBI Taxonomy" id="1204385"/>
    <lineage>
        <taxon>Bacteria</taxon>
        <taxon>Bacillati</taxon>
        <taxon>Chloroflexota</taxon>
        <taxon>Caldilineae</taxon>
        <taxon>Caldilineales</taxon>
        <taxon>Caldilineaceae</taxon>
        <taxon>Litorilinea</taxon>
    </lineage>
</organism>
<name>A0A540V8Z6_9CHLR</name>
<dbReference type="FunCoup" id="A0A540V8Z6">
    <property type="interactions" value="194"/>
</dbReference>
<dbReference type="SUPFAM" id="SSF47384">
    <property type="entry name" value="Homodimeric domain of signal transducing histidine kinase"/>
    <property type="match status" value="1"/>
</dbReference>
<dbReference type="InterPro" id="IPR005467">
    <property type="entry name" value="His_kinase_dom"/>
</dbReference>
<evidence type="ECO:0000256" key="7">
    <source>
        <dbReference type="ARBA" id="ARBA00022777"/>
    </source>
</evidence>
<dbReference type="Pfam" id="PF00512">
    <property type="entry name" value="HisKA"/>
    <property type="match status" value="1"/>
</dbReference>
<evidence type="ECO:0000256" key="8">
    <source>
        <dbReference type="ARBA" id="ARBA00022989"/>
    </source>
</evidence>
<evidence type="ECO:0000256" key="4">
    <source>
        <dbReference type="ARBA" id="ARBA00022553"/>
    </source>
</evidence>
<dbReference type="Proteomes" id="UP000317371">
    <property type="component" value="Unassembled WGS sequence"/>
</dbReference>
<dbReference type="PRINTS" id="PR00344">
    <property type="entry name" value="BCTRLSENSOR"/>
</dbReference>
<dbReference type="PANTHER" id="PTHR45436:SF5">
    <property type="entry name" value="SENSOR HISTIDINE KINASE TRCS"/>
    <property type="match status" value="1"/>
</dbReference>
<dbReference type="SMART" id="SM00387">
    <property type="entry name" value="HATPase_c"/>
    <property type="match status" value="1"/>
</dbReference>
<dbReference type="InterPro" id="IPR003661">
    <property type="entry name" value="HisK_dim/P_dom"/>
</dbReference>
<dbReference type="InterPro" id="IPR004358">
    <property type="entry name" value="Sig_transdc_His_kin-like_C"/>
</dbReference>
<keyword evidence="6 12" id="KW-0812">Transmembrane</keyword>
<dbReference type="EMBL" id="VIGC01000045">
    <property type="protein sequence ID" value="TQE93218.1"/>
    <property type="molecule type" value="Genomic_DNA"/>
</dbReference>
<keyword evidence="10 12" id="KW-0472">Membrane</keyword>
<evidence type="ECO:0000256" key="3">
    <source>
        <dbReference type="ARBA" id="ARBA00012438"/>
    </source>
</evidence>
<gene>
    <name evidence="15" type="ORF">FKZ61_22275</name>
</gene>
<evidence type="ECO:0000256" key="9">
    <source>
        <dbReference type="ARBA" id="ARBA00023012"/>
    </source>
</evidence>
<dbReference type="PANTHER" id="PTHR45436">
    <property type="entry name" value="SENSOR HISTIDINE KINASE YKOH"/>
    <property type="match status" value="1"/>
</dbReference>
<evidence type="ECO:0000259" key="14">
    <source>
        <dbReference type="PROSITE" id="PS50885"/>
    </source>
</evidence>
<dbReference type="PROSITE" id="PS50885">
    <property type="entry name" value="HAMP"/>
    <property type="match status" value="1"/>
</dbReference>
<feature type="domain" description="Histidine kinase" evidence="13">
    <location>
        <begin position="285"/>
        <end position="516"/>
    </location>
</feature>
<feature type="domain" description="HAMP" evidence="14">
    <location>
        <begin position="223"/>
        <end position="277"/>
    </location>
</feature>
<dbReference type="PROSITE" id="PS50109">
    <property type="entry name" value="HIS_KIN"/>
    <property type="match status" value="1"/>
</dbReference>
<keyword evidence="9" id="KW-0902">Two-component regulatory system</keyword>
<keyword evidence="4" id="KW-0597">Phosphoprotein</keyword>
<dbReference type="InterPro" id="IPR050428">
    <property type="entry name" value="TCS_sensor_his_kinase"/>
</dbReference>
<dbReference type="FunFam" id="1.10.287.130:FF:000001">
    <property type="entry name" value="Two-component sensor histidine kinase"/>
    <property type="match status" value="1"/>
</dbReference>
<dbReference type="SMART" id="SM00304">
    <property type="entry name" value="HAMP"/>
    <property type="match status" value="1"/>
</dbReference>
<accession>A0A540V8Z6</accession>
<evidence type="ECO:0000313" key="15">
    <source>
        <dbReference type="EMBL" id="TQE93218.1"/>
    </source>
</evidence>
<dbReference type="SUPFAM" id="SSF158472">
    <property type="entry name" value="HAMP domain-like"/>
    <property type="match status" value="1"/>
</dbReference>
<keyword evidence="5" id="KW-0808">Transferase</keyword>
<dbReference type="SMART" id="SM00388">
    <property type="entry name" value="HisKA"/>
    <property type="match status" value="1"/>
</dbReference>
<proteinExistence type="predicted"/>
<dbReference type="FunFam" id="3.30.565.10:FF:000006">
    <property type="entry name" value="Sensor histidine kinase WalK"/>
    <property type="match status" value="1"/>
</dbReference>
<dbReference type="Gene3D" id="1.10.287.130">
    <property type="match status" value="1"/>
</dbReference>
<evidence type="ECO:0000256" key="5">
    <source>
        <dbReference type="ARBA" id="ARBA00022679"/>
    </source>
</evidence>
<comment type="catalytic activity">
    <reaction evidence="1">
        <text>ATP + protein L-histidine = ADP + protein N-phospho-L-histidine.</text>
        <dbReference type="EC" id="2.7.13.3"/>
    </reaction>
</comment>
<feature type="compositionally biased region" description="Basic and acidic residues" evidence="11">
    <location>
        <begin position="1"/>
        <end position="11"/>
    </location>
</feature>
<dbReference type="GO" id="GO:0000155">
    <property type="term" value="F:phosphorelay sensor kinase activity"/>
    <property type="evidence" value="ECO:0007669"/>
    <property type="project" value="InterPro"/>
</dbReference>
<comment type="caution">
    <text evidence="15">The sequence shown here is derived from an EMBL/GenBank/DDBJ whole genome shotgun (WGS) entry which is preliminary data.</text>
</comment>
<dbReference type="Pfam" id="PF02518">
    <property type="entry name" value="HATPase_c"/>
    <property type="match status" value="1"/>
</dbReference>
<keyword evidence="7 15" id="KW-0418">Kinase</keyword>
<sequence>MDDRRARHAENPDPTAAQARDRTPLSVRPEFPMTIRLRLTLWYTALLGATLILFSVIFYSALAANLWAQVNQEAARQAAEVANALTQQLQLDVLIIRNNPTRIQFPELDFFARSVGVQIIDLNGTILKRSSNLGPMSIQTDSQALEAVRTGQPYRFYTISKDDTLLLVYSVPIIANNAIVGAVQVIKPVRGVQETLAKVSQFLILGTALSLLIAAVVGAFLARRALAPLDTITQTASSISRARDLGQRLNIPNDASEVGQLAATFNSMLDRIQQLFRTQERLIADVSHELRTPLTTVQGNLELLRRMLITAASSGSRTPLLHETLQETLNEAESETARMSNMVSDLLLLAQADSGALQLQLQPVEMDTLLLDVYRRTRRMAEQRKGAGALEIRLGSEDQAMVLGDPERLRQLLLNLTDNAIKYTPSGGVITLSLENRDGWVKVAVSDTGIGISEEEQAQIFDRFYRADKARSREMGGSGLGLSIAQWIAQAHNGRITVESQVQQGSTFTLWLPEYSPLPGASPESRP</sequence>
<dbReference type="OrthoDB" id="9786919at2"/>
<evidence type="ECO:0000256" key="10">
    <source>
        <dbReference type="ARBA" id="ARBA00023136"/>
    </source>
</evidence>
<feature type="transmembrane region" description="Helical" evidence="12">
    <location>
        <begin position="41"/>
        <end position="67"/>
    </location>
</feature>